<accession>A0A976IF73</accession>
<name>A0A976IF73_BRELC</name>
<proteinExistence type="predicted"/>
<dbReference type="KEGG" id="blac:94352419"/>
<comment type="caution">
    <text evidence="1">The sequence shown here is derived from an EMBL/GenBank/DDBJ whole genome shotgun (WGS) entry which is preliminary data.</text>
</comment>
<gene>
    <name evidence="1" type="ORF">CCR75_008698</name>
</gene>
<evidence type="ECO:0000313" key="1">
    <source>
        <dbReference type="EMBL" id="TDH69464.1"/>
    </source>
</evidence>
<protein>
    <submittedName>
        <fullName evidence="1">Uncharacterized protein</fullName>
    </submittedName>
</protein>
<keyword evidence="2" id="KW-1185">Reference proteome</keyword>
<evidence type="ECO:0000313" key="2">
    <source>
        <dbReference type="Proteomes" id="UP000294530"/>
    </source>
</evidence>
<sequence length="62" mass="6887">MCHFVSQKCAASLPVSTIDVMMKHIDAHGKKQRLEGLVITTTDAVVATEEERASKKRCTDNR</sequence>
<dbReference type="AlphaFoldDB" id="A0A976IF73"/>
<dbReference type="RefSeq" id="XP_067818963.1">
    <property type="nucleotide sequence ID" value="XM_067966748.1"/>
</dbReference>
<reference evidence="1 2" key="1">
    <citation type="journal article" date="2021" name="Genome Biol.">
        <title>AFLAP: assembly-free linkage analysis pipeline using k-mers from genome sequencing data.</title>
        <authorList>
            <person name="Fletcher K."/>
            <person name="Zhang L."/>
            <person name="Gil J."/>
            <person name="Han R."/>
            <person name="Cavanaugh K."/>
            <person name="Michelmore R."/>
        </authorList>
    </citation>
    <scope>NUCLEOTIDE SEQUENCE [LARGE SCALE GENOMIC DNA]</scope>
    <source>
        <strain evidence="1 2">SF5</strain>
    </source>
</reference>
<dbReference type="GeneID" id="94352419"/>
<organism evidence="1 2">
    <name type="scientific">Bremia lactucae</name>
    <name type="common">Lettuce downy mildew</name>
    <dbReference type="NCBI Taxonomy" id="4779"/>
    <lineage>
        <taxon>Eukaryota</taxon>
        <taxon>Sar</taxon>
        <taxon>Stramenopiles</taxon>
        <taxon>Oomycota</taxon>
        <taxon>Peronosporomycetes</taxon>
        <taxon>Peronosporales</taxon>
        <taxon>Peronosporaceae</taxon>
        <taxon>Bremia</taxon>
    </lineage>
</organism>
<dbReference type="EMBL" id="SHOA02000005">
    <property type="protein sequence ID" value="TDH69464.1"/>
    <property type="molecule type" value="Genomic_DNA"/>
</dbReference>
<dbReference type="Proteomes" id="UP000294530">
    <property type="component" value="Unassembled WGS sequence"/>
</dbReference>